<dbReference type="AlphaFoldDB" id="A0A371X2Z1"/>
<protein>
    <recommendedName>
        <fullName evidence="3">Lipoprotein</fullName>
    </recommendedName>
</protein>
<dbReference type="PROSITE" id="PS51257">
    <property type="entry name" value="PROKAR_LIPOPROTEIN"/>
    <property type="match status" value="1"/>
</dbReference>
<gene>
    <name evidence="1" type="ORF">DYI37_11275</name>
</gene>
<dbReference type="EMBL" id="QURL01000004">
    <property type="protein sequence ID" value="RFC63583.1"/>
    <property type="molecule type" value="Genomic_DNA"/>
</dbReference>
<dbReference type="OrthoDB" id="7908879at2"/>
<dbReference type="Proteomes" id="UP000264310">
    <property type="component" value="Unassembled WGS sequence"/>
</dbReference>
<comment type="caution">
    <text evidence="1">The sequence shown here is derived from an EMBL/GenBank/DDBJ whole genome shotgun (WGS) entry which is preliminary data.</text>
</comment>
<accession>A0A371X2Z1</accession>
<reference evidence="1 2" key="1">
    <citation type="submission" date="2018-08" db="EMBL/GenBank/DDBJ databases">
        <title>Fulvimarina sp. 85, whole genome shotgun sequence.</title>
        <authorList>
            <person name="Tuo L."/>
        </authorList>
    </citation>
    <scope>NUCLEOTIDE SEQUENCE [LARGE SCALE GENOMIC DNA]</scope>
    <source>
        <strain evidence="1 2">85</strain>
    </source>
</reference>
<evidence type="ECO:0000313" key="2">
    <source>
        <dbReference type="Proteomes" id="UP000264310"/>
    </source>
</evidence>
<name>A0A371X2Z1_9HYPH</name>
<organism evidence="1 2">
    <name type="scientific">Fulvimarina endophytica</name>
    <dbReference type="NCBI Taxonomy" id="2293836"/>
    <lineage>
        <taxon>Bacteria</taxon>
        <taxon>Pseudomonadati</taxon>
        <taxon>Pseudomonadota</taxon>
        <taxon>Alphaproteobacteria</taxon>
        <taxon>Hyphomicrobiales</taxon>
        <taxon>Aurantimonadaceae</taxon>
        <taxon>Fulvimarina</taxon>
    </lineage>
</organism>
<evidence type="ECO:0008006" key="3">
    <source>
        <dbReference type="Google" id="ProtNLM"/>
    </source>
</evidence>
<dbReference type="RefSeq" id="WP_116683314.1">
    <property type="nucleotide sequence ID" value="NZ_QURL01000004.1"/>
</dbReference>
<proteinExistence type="predicted"/>
<keyword evidence="2" id="KW-1185">Reference proteome</keyword>
<evidence type="ECO:0000313" key="1">
    <source>
        <dbReference type="EMBL" id="RFC63583.1"/>
    </source>
</evidence>
<sequence>MTIKAFDPHGPRLILAGMGLALLALGGCNSAAPYPLGSPIEGARISANPYPPGSPEFCRQYARQSAANQYETIVDRGEDGFGMRALKEHQARRDGARAYRRCIEGRLR</sequence>